<feature type="binding site" evidence="6">
    <location>
        <begin position="126"/>
        <end position="129"/>
    </location>
    <ligand>
        <name>GTP</name>
        <dbReference type="ChEBI" id="CHEBI:37565"/>
    </ligand>
</feature>
<keyword evidence="12" id="KW-1185">Reference proteome</keyword>
<dbReference type="SUPFAM" id="SSF52540">
    <property type="entry name" value="P-loop containing nucleoside triphosphate hydrolases"/>
    <property type="match status" value="1"/>
</dbReference>
<dbReference type="Pfam" id="PF07650">
    <property type="entry name" value="KH_2"/>
    <property type="match status" value="1"/>
</dbReference>
<sequence>MEMSEKKFRSGFVSIVGRPNVGKSTLLNRILGEKLMITSDKPQTTRNRIKGIHNVPGGQIVFIDTPGIHRAKSRLNKFMVDEALSSVQGVDLILFLVDGAVDPEKESGMIKEVLSGVDAPVILVLNKIDLIPKGELLGRMSCYGDTYPFKEIIPVSAGTGDGVEQLVKLVHGLLPEGPCYFPDDILTDVPERFIVAEIVREKIFRLTHDEVPYSTAVVVDSFKERENGVVAISATINVERESQKGIIIGKKGDMLKRIGTQSRQEIERLLDTKVFLELFVRVSGEWSDNSRMLKEFGYE</sequence>
<comment type="subunit">
    <text evidence="6">Monomer.</text>
</comment>
<comment type="similarity">
    <text evidence="1 6 7 8">Belongs to the TRAFAC class TrmE-Era-EngA-EngB-Septin-like GTPase superfamily. Era GTPase family.</text>
</comment>
<keyword evidence="6" id="KW-0963">Cytoplasm</keyword>
<dbReference type="Gene3D" id="3.40.50.300">
    <property type="entry name" value="P-loop containing nucleotide triphosphate hydrolases"/>
    <property type="match status" value="1"/>
</dbReference>
<dbReference type="SUPFAM" id="SSF54814">
    <property type="entry name" value="Prokaryotic type KH domain (KH-domain type II)"/>
    <property type="match status" value="1"/>
</dbReference>
<evidence type="ECO:0000256" key="8">
    <source>
        <dbReference type="RuleBase" id="RU003761"/>
    </source>
</evidence>
<dbReference type="InterPro" id="IPR015946">
    <property type="entry name" value="KH_dom-like_a/b"/>
</dbReference>
<evidence type="ECO:0000256" key="5">
    <source>
        <dbReference type="ARBA" id="ARBA00023134"/>
    </source>
</evidence>
<evidence type="ECO:0000259" key="9">
    <source>
        <dbReference type="PROSITE" id="PS50823"/>
    </source>
</evidence>
<feature type="binding site" evidence="6">
    <location>
        <begin position="64"/>
        <end position="68"/>
    </location>
    <ligand>
        <name>GTP</name>
        <dbReference type="ChEBI" id="CHEBI:37565"/>
    </ligand>
</feature>
<feature type="domain" description="KH type-2" evidence="9">
    <location>
        <begin position="207"/>
        <end position="284"/>
    </location>
</feature>
<dbReference type="InterPro" id="IPR005662">
    <property type="entry name" value="GTPase_Era-like"/>
</dbReference>
<feature type="binding site" evidence="6">
    <location>
        <begin position="17"/>
        <end position="24"/>
    </location>
    <ligand>
        <name>GTP</name>
        <dbReference type="ChEBI" id="CHEBI:37565"/>
    </ligand>
</feature>
<dbReference type="InterPro" id="IPR004044">
    <property type="entry name" value="KH_dom_type_2"/>
</dbReference>
<dbReference type="InterPro" id="IPR009019">
    <property type="entry name" value="KH_sf_prok-type"/>
</dbReference>
<keyword evidence="6" id="KW-0699">rRNA-binding</keyword>
<dbReference type="HAMAP" id="MF_00367">
    <property type="entry name" value="GTPase_Era"/>
    <property type="match status" value="1"/>
</dbReference>
<comment type="function">
    <text evidence="6">An essential GTPase that binds both GDP and GTP, with rapid nucleotide exchange. Plays a role in 16S rRNA processing and 30S ribosomal subunit biogenesis and possibly also in cell cycle regulation and energy metabolism.</text>
</comment>
<dbReference type="Pfam" id="PF01926">
    <property type="entry name" value="MMR_HSR1"/>
    <property type="match status" value="1"/>
</dbReference>
<keyword evidence="5 6" id="KW-0342">GTP-binding</keyword>
<dbReference type="Proteomes" id="UP000194153">
    <property type="component" value="Unassembled WGS sequence"/>
</dbReference>
<evidence type="ECO:0000256" key="6">
    <source>
        <dbReference type="HAMAP-Rule" id="MF_00367"/>
    </source>
</evidence>
<evidence type="ECO:0000313" key="12">
    <source>
        <dbReference type="Proteomes" id="UP000194153"/>
    </source>
</evidence>
<keyword evidence="6" id="KW-1003">Cell membrane</keyword>
<name>A0ABQ0MJI1_9BACT</name>
<dbReference type="EMBL" id="BDQG01000001">
    <property type="protein sequence ID" value="GAW67256.1"/>
    <property type="molecule type" value="Genomic_DNA"/>
</dbReference>
<dbReference type="PROSITE" id="PS50823">
    <property type="entry name" value="KH_TYPE_2"/>
    <property type="match status" value="1"/>
</dbReference>
<keyword evidence="4 6" id="KW-0694">RNA-binding</keyword>
<dbReference type="CDD" id="cd22534">
    <property type="entry name" value="KH-II_Era"/>
    <property type="match status" value="1"/>
</dbReference>
<feature type="region of interest" description="G3" evidence="7">
    <location>
        <begin position="64"/>
        <end position="67"/>
    </location>
</feature>
<dbReference type="PANTHER" id="PTHR42698">
    <property type="entry name" value="GTPASE ERA"/>
    <property type="match status" value="1"/>
</dbReference>
<evidence type="ECO:0000256" key="2">
    <source>
        <dbReference type="ARBA" id="ARBA00020484"/>
    </source>
</evidence>
<dbReference type="InterPro" id="IPR005225">
    <property type="entry name" value="Small_GTP-bd"/>
</dbReference>
<feature type="region of interest" description="G2" evidence="7">
    <location>
        <begin position="43"/>
        <end position="47"/>
    </location>
</feature>
<keyword evidence="6" id="KW-0472">Membrane</keyword>
<accession>A0ABQ0MJI1</accession>
<dbReference type="CDD" id="cd04163">
    <property type="entry name" value="Era"/>
    <property type="match status" value="1"/>
</dbReference>
<dbReference type="NCBIfam" id="NF000908">
    <property type="entry name" value="PRK00089.1"/>
    <property type="match status" value="1"/>
</dbReference>
<reference evidence="11 12" key="1">
    <citation type="submission" date="2017-04" db="EMBL/GenBank/DDBJ databases">
        <authorList>
            <consortium name="Geobacter pelophilus Genome Sequencing"/>
            <person name="Aoyagi T."/>
            <person name="Koike H."/>
            <person name="Hori T."/>
        </authorList>
    </citation>
    <scope>NUCLEOTIDE SEQUENCE [LARGE SCALE GENOMIC DNA]</scope>
    <source>
        <strain evidence="11 12">Drf2</strain>
    </source>
</reference>
<feature type="domain" description="Era-type G" evidence="10">
    <location>
        <begin position="9"/>
        <end position="176"/>
    </location>
</feature>
<feature type="region of interest" description="G1" evidence="7">
    <location>
        <begin position="17"/>
        <end position="24"/>
    </location>
</feature>
<dbReference type="PRINTS" id="PR00326">
    <property type="entry name" value="GTP1OBG"/>
</dbReference>
<dbReference type="PROSITE" id="PS51713">
    <property type="entry name" value="G_ERA"/>
    <property type="match status" value="1"/>
</dbReference>
<dbReference type="Gene3D" id="3.30.300.20">
    <property type="match status" value="1"/>
</dbReference>
<comment type="caution">
    <text evidence="11">The sequence shown here is derived from an EMBL/GenBank/DDBJ whole genome shotgun (WGS) entry which is preliminary data.</text>
</comment>
<evidence type="ECO:0000256" key="7">
    <source>
        <dbReference type="PROSITE-ProRule" id="PRU01050"/>
    </source>
</evidence>
<evidence type="ECO:0000313" key="11">
    <source>
        <dbReference type="EMBL" id="GAW67256.1"/>
    </source>
</evidence>
<dbReference type="InterPro" id="IPR006073">
    <property type="entry name" value="GTP-bd"/>
</dbReference>
<keyword evidence="3 6" id="KW-0547">Nucleotide-binding</keyword>
<evidence type="ECO:0000256" key="1">
    <source>
        <dbReference type="ARBA" id="ARBA00007921"/>
    </source>
</evidence>
<evidence type="ECO:0000256" key="3">
    <source>
        <dbReference type="ARBA" id="ARBA00022741"/>
    </source>
</evidence>
<organism evidence="11 12">
    <name type="scientific">Geoanaerobacter pelophilus</name>
    <dbReference type="NCBI Taxonomy" id="60036"/>
    <lineage>
        <taxon>Bacteria</taxon>
        <taxon>Pseudomonadati</taxon>
        <taxon>Thermodesulfobacteriota</taxon>
        <taxon>Desulfuromonadia</taxon>
        <taxon>Geobacterales</taxon>
        <taxon>Geobacteraceae</taxon>
        <taxon>Geoanaerobacter</taxon>
    </lineage>
</organism>
<feature type="region of interest" description="G4" evidence="7">
    <location>
        <begin position="126"/>
        <end position="129"/>
    </location>
</feature>
<evidence type="ECO:0000256" key="4">
    <source>
        <dbReference type="ARBA" id="ARBA00022884"/>
    </source>
</evidence>
<dbReference type="InterPro" id="IPR027417">
    <property type="entry name" value="P-loop_NTPase"/>
</dbReference>
<evidence type="ECO:0000259" key="10">
    <source>
        <dbReference type="PROSITE" id="PS51713"/>
    </source>
</evidence>
<feature type="region of interest" description="G5" evidence="7">
    <location>
        <begin position="155"/>
        <end position="157"/>
    </location>
</feature>
<dbReference type="InterPro" id="IPR030388">
    <property type="entry name" value="G_ERA_dom"/>
</dbReference>
<dbReference type="NCBIfam" id="TIGR00436">
    <property type="entry name" value="era"/>
    <property type="match status" value="1"/>
</dbReference>
<proteinExistence type="inferred from homology"/>
<dbReference type="PANTHER" id="PTHR42698:SF1">
    <property type="entry name" value="GTPASE ERA, MITOCHONDRIAL"/>
    <property type="match status" value="1"/>
</dbReference>
<dbReference type="NCBIfam" id="TIGR00231">
    <property type="entry name" value="small_GTP"/>
    <property type="match status" value="1"/>
</dbReference>
<keyword evidence="6" id="KW-0690">Ribosome biogenesis</keyword>
<gene>
    <name evidence="6" type="primary">era</name>
    <name evidence="11" type="ORF">GPEL0_01r2986</name>
</gene>
<comment type="subcellular location">
    <subcellularLocation>
        <location evidence="6">Cytoplasm</location>
    </subcellularLocation>
    <subcellularLocation>
        <location evidence="6">Cell membrane</location>
        <topology evidence="6">Peripheral membrane protein</topology>
    </subcellularLocation>
</comment>
<reference evidence="12" key="2">
    <citation type="submission" date="2017-05" db="EMBL/GenBank/DDBJ databases">
        <title>Draft genome sequence of Geobacter pelophilus, a iron(III)-reducing bacteria.</title>
        <authorList>
            <person name="Aoyagi T."/>
            <person name="Koike H."/>
            <person name="Morita T."/>
            <person name="Sato Y."/>
            <person name="Habe H."/>
            <person name="Hori T."/>
        </authorList>
    </citation>
    <scope>NUCLEOTIDE SEQUENCE [LARGE SCALE GENOMIC DNA]</scope>
    <source>
        <strain evidence="12">Drf2</strain>
    </source>
</reference>
<protein>
    <recommendedName>
        <fullName evidence="2 6">GTPase Era</fullName>
    </recommendedName>
</protein>